<keyword evidence="4 6" id="KW-0067">ATP-binding</keyword>
<keyword evidence="2" id="KW-0813">Transport</keyword>
<dbReference type="PANTHER" id="PTHR42734">
    <property type="entry name" value="METAL TRANSPORT SYSTEM ATP-BINDING PROTEIN TM_0124-RELATED"/>
    <property type="match status" value="1"/>
</dbReference>
<dbReference type="InterPro" id="IPR050153">
    <property type="entry name" value="Metal_Ion_Import_ABC"/>
</dbReference>
<dbReference type="InterPro" id="IPR003439">
    <property type="entry name" value="ABC_transporter-like_ATP-bd"/>
</dbReference>
<dbReference type="EC" id="3.6.3.-" evidence="6"/>
<organism evidence="6 7">
    <name type="scientific">Mucisphaera calidilacus</name>
    <dbReference type="NCBI Taxonomy" id="2527982"/>
    <lineage>
        <taxon>Bacteria</taxon>
        <taxon>Pseudomonadati</taxon>
        <taxon>Planctomycetota</taxon>
        <taxon>Phycisphaerae</taxon>
        <taxon>Phycisphaerales</taxon>
        <taxon>Phycisphaeraceae</taxon>
        <taxon>Mucisphaera</taxon>
    </lineage>
</organism>
<dbReference type="Gene3D" id="3.40.50.300">
    <property type="entry name" value="P-loop containing nucleotide triphosphate hydrolases"/>
    <property type="match status" value="1"/>
</dbReference>
<dbReference type="InterPro" id="IPR017871">
    <property type="entry name" value="ABC_transporter-like_CS"/>
</dbReference>
<evidence type="ECO:0000256" key="3">
    <source>
        <dbReference type="ARBA" id="ARBA00022741"/>
    </source>
</evidence>
<evidence type="ECO:0000256" key="2">
    <source>
        <dbReference type="ARBA" id="ARBA00022448"/>
    </source>
</evidence>
<dbReference type="SMART" id="SM00382">
    <property type="entry name" value="AAA"/>
    <property type="match status" value="1"/>
</dbReference>
<feature type="domain" description="ABC transporter" evidence="5">
    <location>
        <begin position="29"/>
        <end position="256"/>
    </location>
</feature>
<comment type="similarity">
    <text evidence="1">Belongs to the ABC transporter superfamily.</text>
</comment>
<dbReference type="SUPFAM" id="SSF52540">
    <property type="entry name" value="P-loop containing nucleoside triphosphate hydrolases"/>
    <property type="match status" value="1"/>
</dbReference>
<evidence type="ECO:0000256" key="1">
    <source>
        <dbReference type="ARBA" id="ARBA00005417"/>
    </source>
</evidence>
<gene>
    <name evidence="6" type="primary">znuC_1</name>
    <name evidence="6" type="ORF">Pan265_16750</name>
</gene>
<dbReference type="InterPro" id="IPR027417">
    <property type="entry name" value="P-loop_NTPase"/>
</dbReference>
<dbReference type="KEGG" id="mcad:Pan265_16750"/>
<dbReference type="GO" id="GO:0005524">
    <property type="term" value="F:ATP binding"/>
    <property type="evidence" value="ECO:0007669"/>
    <property type="project" value="UniProtKB-KW"/>
</dbReference>
<dbReference type="EMBL" id="CP036280">
    <property type="protein sequence ID" value="QDU71822.1"/>
    <property type="molecule type" value="Genomic_DNA"/>
</dbReference>
<proteinExistence type="inferred from homology"/>
<name>A0A518BXX5_9BACT</name>
<dbReference type="InterPro" id="IPR003593">
    <property type="entry name" value="AAA+_ATPase"/>
</dbReference>
<dbReference type="PROSITE" id="PS50893">
    <property type="entry name" value="ABC_TRANSPORTER_2"/>
    <property type="match status" value="1"/>
</dbReference>
<accession>A0A518BXX5</accession>
<keyword evidence="6" id="KW-0378">Hydrolase</keyword>
<evidence type="ECO:0000256" key="4">
    <source>
        <dbReference type="ARBA" id="ARBA00022840"/>
    </source>
</evidence>
<keyword evidence="7" id="KW-1185">Reference proteome</keyword>
<dbReference type="PROSITE" id="PS00211">
    <property type="entry name" value="ABC_TRANSPORTER_1"/>
    <property type="match status" value="1"/>
</dbReference>
<protein>
    <submittedName>
        <fullName evidence="6">Zinc import ATP-binding protein ZnuC</fullName>
        <ecNumber evidence="6">3.6.3.-</ecNumber>
    </submittedName>
</protein>
<dbReference type="GO" id="GO:0016887">
    <property type="term" value="F:ATP hydrolysis activity"/>
    <property type="evidence" value="ECO:0007669"/>
    <property type="project" value="InterPro"/>
</dbReference>
<dbReference type="Proteomes" id="UP000320386">
    <property type="component" value="Chromosome"/>
</dbReference>
<reference evidence="6 7" key="1">
    <citation type="submission" date="2019-02" db="EMBL/GenBank/DDBJ databases">
        <title>Deep-cultivation of Planctomycetes and their phenomic and genomic characterization uncovers novel biology.</title>
        <authorList>
            <person name="Wiegand S."/>
            <person name="Jogler M."/>
            <person name="Boedeker C."/>
            <person name="Pinto D."/>
            <person name="Vollmers J."/>
            <person name="Rivas-Marin E."/>
            <person name="Kohn T."/>
            <person name="Peeters S.H."/>
            <person name="Heuer A."/>
            <person name="Rast P."/>
            <person name="Oberbeckmann S."/>
            <person name="Bunk B."/>
            <person name="Jeske O."/>
            <person name="Meyerdierks A."/>
            <person name="Storesund J.E."/>
            <person name="Kallscheuer N."/>
            <person name="Luecker S."/>
            <person name="Lage O.M."/>
            <person name="Pohl T."/>
            <person name="Merkel B.J."/>
            <person name="Hornburger P."/>
            <person name="Mueller R.-W."/>
            <person name="Bruemmer F."/>
            <person name="Labrenz M."/>
            <person name="Spormann A.M."/>
            <person name="Op den Camp H."/>
            <person name="Overmann J."/>
            <person name="Amann R."/>
            <person name="Jetten M.S.M."/>
            <person name="Mascher T."/>
            <person name="Medema M.H."/>
            <person name="Devos D.P."/>
            <person name="Kaster A.-K."/>
            <person name="Ovreas L."/>
            <person name="Rohde M."/>
            <person name="Galperin M.Y."/>
            <person name="Jogler C."/>
        </authorList>
    </citation>
    <scope>NUCLEOTIDE SEQUENCE [LARGE SCALE GENOMIC DNA]</scope>
    <source>
        <strain evidence="6 7">Pan265</strain>
    </source>
</reference>
<dbReference type="AlphaFoldDB" id="A0A518BXX5"/>
<dbReference type="PANTHER" id="PTHR42734:SF17">
    <property type="entry name" value="METAL TRANSPORT SYSTEM ATP-BINDING PROTEIN TM_0124-RELATED"/>
    <property type="match status" value="1"/>
</dbReference>
<dbReference type="Pfam" id="PF00005">
    <property type="entry name" value="ABC_tran"/>
    <property type="match status" value="1"/>
</dbReference>
<keyword evidence="3" id="KW-0547">Nucleotide-binding</keyword>
<evidence type="ECO:0000313" key="7">
    <source>
        <dbReference type="Proteomes" id="UP000320386"/>
    </source>
</evidence>
<evidence type="ECO:0000259" key="5">
    <source>
        <dbReference type="PROSITE" id="PS50893"/>
    </source>
</evidence>
<dbReference type="RefSeq" id="WP_236254283.1">
    <property type="nucleotide sequence ID" value="NZ_CP036280.1"/>
</dbReference>
<evidence type="ECO:0000313" key="6">
    <source>
        <dbReference type="EMBL" id="QDU71822.1"/>
    </source>
</evidence>
<sequence>MIATVPADESRGATDGESPPAALFTKPIVELMSVDLGYASASVLTEVEISIGEGQFWCFLGPNGEGKTTLIKAILGALSPRRGRIFRNPEVFARGRVSYVPQRLELNPVLPTSVREFILTGLAGVRTHGNQRQSRLDRVLEIVGLGASRHQNYWTLSGGQKQRALLARALIRDPQVLIVDEPTAGLDLAAAAAVLRVLADMHATYNVTIVFVTHDLAIVTRHATHAALFKGGAVRSGELADVITEEALGHTFGVPVPVRCDEDGRPQIQAACS</sequence>